<dbReference type="InterPro" id="IPR036511">
    <property type="entry name" value="TGT-like_sf"/>
</dbReference>
<comment type="subunit">
    <text evidence="5">Heterodimer of a catalytic subunit and an accessory subunit.</text>
</comment>
<keyword evidence="8" id="KW-1185">Reference proteome</keyword>
<dbReference type="GO" id="GO:0005737">
    <property type="term" value="C:cytoplasm"/>
    <property type="evidence" value="ECO:0007669"/>
    <property type="project" value="UniProtKB-SubCell"/>
</dbReference>
<proteinExistence type="inferred from homology"/>
<keyword evidence="2 5" id="KW-0819">tRNA processing</keyword>
<dbReference type="GeneID" id="30020276"/>
<dbReference type="Proteomes" id="UP000076744">
    <property type="component" value="Unassembled WGS sequence"/>
</dbReference>
<evidence type="ECO:0000256" key="1">
    <source>
        <dbReference type="ARBA" id="ARBA00022490"/>
    </source>
</evidence>
<evidence type="ECO:0000313" key="8">
    <source>
        <dbReference type="Proteomes" id="UP000076744"/>
    </source>
</evidence>
<dbReference type="InterPro" id="IPR050852">
    <property type="entry name" value="Queuine_tRNA-ribosyltrfase"/>
</dbReference>
<comment type="caution">
    <text evidence="7">The sequence shown here is derived from an EMBL/GenBank/DDBJ whole genome shotgun (WGS) entry which is preliminary data.</text>
</comment>
<dbReference type="HAMAP" id="MF_03043">
    <property type="entry name" value="QTRT2"/>
    <property type="match status" value="1"/>
</dbReference>
<dbReference type="NCBIfam" id="TIGR00449">
    <property type="entry name" value="tgt_general"/>
    <property type="match status" value="1"/>
</dbReference>
<dbReference type="RefSeq" id="XP_018705170.1">
    <property type="nucleotide sequence ID" value="XM_018847590.1"/>
</dbReference>
<reference evidence="7 8" key="1">
    <citation type="journal article" date="2016" name="Genome Biol. Evol.">
        <title>Divergent and convergent evolution of fungal pathogenicity.</title>
        <authorList>
            <person name="Shang Y."/>
            <person name="Xiao G."/>
            <person name="Zheng P."/>
            <person name="Cen K."/>
            <person name="Zhan S."/>
            <person name="Wang C."/>
        </authorList>
    </citation>
    <scope>NUCLEOTIDE SEQUENCE [LARGE SCALE GENOMIC DNA]</scope>
    <source>
        <strain evidence="7 8">ARSEF 2679</strain>
    </source>
</reference>
<dbReference type="PANTHER" id="PTHR46064">
    <property type="entry name" value="QUEUINE TRNA-RIBOSYLTRANSFERASE ACCESSORY SUBUNIT 2"/>
    <property type="match status" value="1"/>
</dbReference>
<sequence length="438" mass="47555">MAASRALFTSSAAVPGTAARLGRLALPGRAAIDTPNYTSVASRGAVPHLTPDNMTRYLPPGPVYMALEDFIEKKQPPIYKTPVTTREDRLHSFTGLPLDSATIMAARRSQSVTTPTGNTAKSVTLFTSTGFRSLTVPEYAEAAALLAPDVVVPLADLLHTSASPPSKKLVRMVERTEDWVDQFLEATQHSPGTSPRPSAVFAPVLAVEYPLQWSYLQHLAEDLVGSLSGLAVYDTKLLADLIPNYAPLRPLPRLSLEPPKTPHDVLRQVALGVDLCVLPFINAVSDSGVAFTFTFPPPPADTTPRPLGVNMWSEEHATSLEPLSPGCACYACAAHHRAYLRHLLNAKEMLGWTLLQVHNHYAMGRFFEGVRAALQDGTFGEAAARFAAAYEAEFPEGTGERPRARGYHFKSEYGQEKINKTTWIDVEATLAAQPESEA</sequence>
<dbReference type="GO" id="GO:0006400">
    <property type="term" value="P:tRNA modification"/>
    <property type="evidence" value="ECO:0007669"/>
    <property type="project" value="InterPro"/>
</dbReference>
<comment type="function">
    <text evidence="5">Non-catalytic subunit of the queuine tRNA-ribosyltransferase (TGT) that catalyzes the base-exchange of a guanine (G) residue with queuine (Q) at position 34 (anticodon wobble position) in tRNAs with GU(N) anticodons (tRNA-Asp, -Asn, -His and -Tyr), resulting in the hypermodified nucleoside queuosine (7-(((4,5-cis-dihydroxy-2-cyclopenten-1-yl)amino)methyl)-7-deazaguanosine).</text>
</comment>
<name>A0A167YC73_CORFA</name>
<dbReference type="GO" id="GO:0008479">
    <property type="term" value="F:tRNA-guanosine(34) queuine transglycosylase activity"/>
    <property type="evidence" value="ECO:0007669"/>
    <property type="project" value="UniProtKB-UniRule"/>
</dbReference>
<evidence type="ECO:0000313" key="7">
    <source>
        <dbReference type="EMBL" id="OAA66146.1"/>
    </source>
</evidence>
<feature type="domain" description="tRNA-guanine(15) transglycosylase-like" evidence="6">
    <location>
        <begin position="18"/>
        <end position="391"/>
    </location>
</feature>
<keyword evidence="4 5" id="KW-0862">Zinc</keyword>
<dbReference type="GO" id="GO:0046872">
    <property type="term" value="F:metal ion binding"/>
    <property type="evidence" value="ECO:0007669"/>
    <property type="project" value="UniProtKB-KW"/>
</dbReference>
<dbReference type="Gene3D" id="3.20.20.105">
    <property type="entry name" value="Queuine tRNA-ribosyltransferase-like"/>
    <property type="match status" value="1"/>
</dbReference>
<dbReference type="InterPro" id="IPR002616">
    <property type="entry name" value="tRNA_ribo_trans-like"/>
</dbReference>
<dbReference type="SUPFAM" id="SSF51713">
    <property type="entry name" value="tRNA-guanine transglycosylase"/>
    <property type="match status" value="1"/>
</dbReference>
<accession>A0A167YC73</accession>
<comment type="similarity">
    <text evidence="5">Belongs to the queuine tRNA-ribosyltransferase family. QTRT2 subfamily.</text>
</comment>
<evidence type="ECO:0000256" key="2">
    <source>
        <dbReference type="ARBA" id="ARBA00022694"/>
    </source>
</evidence>
<protein>
    <recommendedName>
        <fullName evidence="5">Queuine tRNA-ribosyltransferase accessory subunit 2</fullName>
    </recommendedName>
    <alternativeName>
        <fullName evidence="5">Queuine tRNA-ribosyltransferase domain-containing protein 1</fullName>
    </alternativeName>
</protein>
<evidence type="ECO:0000259" key="6">
    <source>
        <dbReference type="Pfam" id="PF01702"/>
    </source>
</evidence>
<feature type="binding site" evidence="5">
    <location>
        <position position="329"/>
    </location>
    <ligand>
        <name>Zn(2+)</name>
        <dbReference type="ChEBI" id="CHEBI:29105"/>
    </ligand>
</feature>
<feature type="binding site" evidence="5">
    <location>
        <position position="358"/>
    </location>
    <ligand>
        <name>Zn(2+)</name>
        <dbReference type="ChEBI" id="CHEBI:29105"/>
    </ligand>
</feature>
<gene>
    <name evidence="7" type="ORF">ISF_03984</name>
</gene>
<feature type="binding site" evidence="5">
    <location>
        <position position="327"/>
    </location>
    <ligand>
        <name>Zn(2+)</name>
        <dbReference type="ChEBI" id="CHEBI:29105"/>
    </ligand>
</feature>
<dbReference type="OrthoDB" id="27601at2759"/>
<dbReference type="STRING" id="1081104.A0A167YC73"/>
<dbReference type="PANTHER" id="PTHR46064:SF1">
    <property type="entry name" value="QUEUINE TRNA-RIBOSYLTRANSFERASE ACCESSORY SUBUNIT 2"/>
    <property type="match status" value="1"/>
</dbReference>
<keyword evidence="1 5" id="KW-0963">Cytoplasm</keyword>
<keyword evidence="3 5" id="KW-0479">Metal-binding</keyword>
<dbReference type="EMBL" id="AZHB01000008">
    <property type="protein sequence ID" value="OAA66146.1"/>
    <property type="molecule type" value="Genomic_DNA"/>
</dbReference>
<feature type="binding site" evidence="5">
    <location>
        <position position="332"/>
    </location>
    <ligand>
        <name>Zn(2+)</name>
        <dbReference type="ChEBI" id="CHEBI:29105"/>
    </ligand>
</feature>
<dbReference type="InterPro" id="IPR028592">
    <property type="entry name" value="QTRTD1"/>
</dbReference>
<dbReference type="Pfam" id="PF01702">
    <property type="entry name" value="TGT"/>
    <property type="match status" value="1"/>
</dbReference>
<comment type="subcellular location">
    <subcellularLocation>
        <location evidence="5">Cytoplasm</location>
    </subcellularLocation>
</comment>
<evidence type="ECO:0000256" key="4">
    <source>
        <dbReference type="ARBA" id="ARBA00022833"/>
    </source>
</evidence>
<comment type="cofactor">
    <cofactor evidence="5">
        <name>Zn(2+)</name>
        <dbReference type="ChEBI" id="CHEBI:29105"/>
    </cofactor>
    <text evidence="5">Binds 1 zinc ion per subunit.</text>
</comment>
<organism evidence="7 8">
    <name type="scientific">Cordyceps fumosorosea (strain ARSEF 2679)</name>
    <name type="common">Isaria fumosorosea</name>
    <dbReference type="NCBI Taxonomy" id="1081104"/>
    <lineage>
        <taxon>Eukaryota</taxon>
        <taxon>Fungi</taxon>
        <taxon>Dikarya</taxon>
        <taxon>Ascomycota</taxon>
        <taxon>Pezizomycotina</taxon>
        <taxon>Sordariomycetes</taxon>
        <taxon>Hypocreomycetidae</taxon>
        <taxon>Hypocreales</taxon>
        <taxon>Cordycipitaceae</taxon>
        <taxon>Cordyceps</taxon>
    </lineage>
</organism>
<dbReference type="AlphaFoldDB" id="A0A167YC73"/>
<evidence type="ECO:0000256" key="5">
    <source>
        <dbReference type="HAMAP-Rule" id="MF_03043"/>
    </source>
</evidence>
<evidence type="ECO:0000256" key="3">
    <source>
        <dbReference type="ARBA" id="ARBA00022723"/>
    </source>
</evidence>